<protein>
    <submittedName>
        <fullName evidence="3">AAA family ATPase</fullName>
    </submittedName>
</protein>
<evidence type="ECO:0000259" key="2">
    <source>
        <dbReference type="SMART" id="SM00382"/>
    </source>
</evidence>
<gene>
    <name evidence="3" type="ORF">H9Q08_05285</name>
</gene>
<dbReference type="Pfam" id="PF07728">
    <property type="entry name" value="AAA_5"/>
    <property type="match status" value="1"/>
</dbReference>
<dbReference type="Proteomes" id="UP001430374">
    <property type="component" value="Unassembled WGS sequence"/>
</dbReference>
<sequence length="348" mass="39860">MEIKRSHRTSKFASQKNGNSILENYLHQDLDLIKRKVEDDIRLNLKKEIRQMLSSQSGRANAEIKKLQMLISQLQEENNLLKQKADRLDTRIDKMKNYRNVSIRVIDHDRVKDLGAQHFQFEKLLKYLQTKHNIFLVGSAGSGKTTAAANVAKALNLEFYFTGAITSEHKLAGFTDARGRVVNTDFRRAYKDGGLFLFDEIDASFPQALLAFNAALANDFMDFPDGRIYKNKNFYCVAAANTFGTGADRQYIGRNQLDAASLDRFITINWEIDEDLEYEMAKNHSWVSHVQKVRRAVQKVGDRVVISPRASIQGADLLRMNIAWEEVEQAVLWKGIDKSRIQMIKNNI</sequence>
<accession>A0ABS9C4S1</accession>
<dbReference type="SMART" id="SM00382">
    <property type="entry name" value="AAA"/>
    <property type="match status" value="1"/>
</dbReference>
<dbReference type="EMBL" id="JACSGT010000001">
    <property type="protein sequence ID" value="MCF2218712.1"/>
    <property type="molecule type" value="Genomic_DNA"/>
</dbReference>
<dbReference type="Gene3D" id="3.40.50.300">
    <property type="entry name" value="P-loop containing nucleotide triphosphate hydrolases"/>
    <property type="match status" value="1"/>
</dbReference>
<dbReference type="InterPro" id="IPR003593">
    <property type="entry name" value="AAA+_ATPase"/>
</dbReference>
<comment type="caution">
    <text evidence="3">The sequence shown here is derived from an EMBL/GenBank/DDBJ whole genome shotgun (WGS) entry which is preliminary data.</text>
</comment>
<feature type="coiled-coil region" evidence="1">
    <location>
        <begin position="57"/>
        <end position="91"/>
    </location>
</feature>
<evidence type="ECO:0000256" key="1">
    <source>
        <dbReference type="SAM" id="Coils"/>
    </source>
</evidence>
<proteinExistence type="predicted"/>
<dbReference type="InterPro" id="IPR011704">
    <property type="entry name" value="ATPase_dyneun-rel_AAA"/>
</dbReference>
<reference evidence="3" key="1">
    <citation type="submission" date="2021-08" db="EMBL/GenBank/DDBJ databases">
        <title>Complete genome sequence of Chryseobacterium sp strain PS-8.</title>
        <authorList>
            <person name="Das S.K."/>
        </authorList>
    </citation>
    <scope>NUCLEOTIDE SEQUENCE</scope>
    <source>
        <strain evidence="3">PS-8</strain>
    </source>
</reference>
<evidence type="ECO:0000313" key="3">
    <source>
        <dbReference type="EMBL" id="MCF2218712.1"/>
    </source>
</evidence>
<keyword evidence="4" id="KW-1185">Reference proteome</keyword>
<evidence type="ECO:0000313" key="4">
    <source>
        <dbReference type="Proteomes" id="UP001430374"/>
    </source>
</evidence>
<dbReference type="RefSeq" id="WP_235130421.1">
    <property type="nucleotide sequence ID" value="NZ_JACSGT010000001.1"/>
</dbReference>
<dbReference type="CDD" id="cd00009">
    <property type="entry name" value="AAA"/>
    <property type="match status" value="1"/>
</dbReference>
<organism evidence="3 4">
    <name type="scientific">Chryseobacterium indicum</name>
    <dbReference type="NCBI Taxonomy" id="2766954"/>
    <lineage>
        <taxon>Bacteria</taxon>
        <taxon>Pseudomonadati</taxon>
        <taxon>Bacteroidota</taxon>
        <taxon>Flavobacteriia</taxon>
        <taxon>Flavobacteriales</taxon>
        <taxon>Weeksellaceae</taxon>
        <taxon>Chryseobacterium group</taxon>
        <taxon>Chryseobacterium</taxon>
    </lineage>
</organism>
<feature type="domain" description="AAA+ ATPase" evidence="2">
    <location>
        <begin position="130"/>
        <end position="276"/>
    </location>
</feature>
<dbReference type="InterPro" id="IPR027417">
    <property type="entry name" value="P-loop_NTPase"/>
</dbReference>
<name>A0ABS9C4S1_9FLAO</name>
<keyword evidence="1" id="KW-0175">Coiled coil</keyword>
<dbReference type="SUPFAM" id="SSF52540">
    <property type="entry name" value="P-loop containing nucleoside triphosphate hydrolases"/>
    <property type="match status" value="1"/>
</dbReference>